<accession>A0A0E9QLB2</accession>
<reference evidence="1" key="2">
    <citation type="journal article" date="2015" name="Fish Shellfish Immunol.">
        <title>Early steps in the European eel (Anguilla anguilla)-Vibrio vulnificus interaction in the gills: Role of the RtxA13 toxin.</title>
        <authorList>
            <person name="Callol A."/>
            <person name="Pajuelo D."/>
            <person name="Ebbesson L."/>
            <person name="Teles M."/>
            <person name="MacKenzie S."/>
            <person name="Amaro C."/>
        </authorList>
    </citation>
    <scope>NUCLEOTIDE SEQUENCE</scope>
</reference>
<dbReference type="EMBL" id="GBXM01091432">
    <property type="protein sequence ID" value="JAH17145.1"/>
    <property type="molecule type" value="Transcribed_RNA"/>
</dbReference>
<reference evidence="1" key="1">
    <citation type="submission" date="2014-11" db="EMBL/GenBank/DDBJ databases">
        <authorList>
            <person name="Amaro Gonzalez C."/>
        </authorList>
    </citation>
    <scope>NUCLEOTIDE SEQUENCE</scope>
</reference>
<name>A0A0E9QLB2_ANGAN</name>
<sequence length="52" mass="5728">MAGISISMDGLYATLHRRKRVIAMTIRVPKPLNSSLPKTHVLGGTTQVMHKN</sequence>
<protein>
    <submittedName>
        <fullName evidence="1">Uncharacterized protein</fullName>
    </submittedName>
</protein>
<organism evidence="1">
    <name type="scientific">Anguilla anguilla</name>
    <name type="common">European freshwater eel</name>
    <name type="synonym">Muraena anguilla</name>
    <dbReference type="NCBI Taxonomy" id="7936"/>
    <lineage>
        <taxon>Eukaryota</taxon>
        <taxon>Metazoa</taxon>
        <taxon>Chordata</taxon>
        <taxon>Craniata</taxon>
        <taxon>Vertebrata</taxon>
        <taxon>Euteleostomi</taxon>
        <taxon>Actinopterygii</taxon>
        <taxon>Neopterygii</taxon>
        <taxon>Teleostei</taxon>
        <taxon>Anguilliformes</taxon>
        <taxon>Anguillidae</taxon>
        <taxon>Anguilla</taxon>
    </lineage>
</organism>
<proteinExistence type="predicted"/>
<dbReference type="AlphaFoldDB" id="A0A0E9QLB2"/>
<evidence type="ECO:0000313" key="1">
    <source>
        <dbReference type="EMBL" id="JAH17145.1"/>
    </source>
</evidence>